<comment type="caution">
    <text evidence="3">The sequence shown here is derived from an EMBL/GenBank/DDBJ whole genome shotgun (WGS) entry which is preliminary data.</text>
</comment>
<protein>
    <recommendedName>
        <fullName evidence="5">Enoyl-CoA hydratase/carnithine racemase</fullName>
    </recommendedName>
</protein>
<dbReference type="PROSITE" id="PS00166">
    <property type="entry name" value="ENOYL_COA_HYDRATASE"/>
    <property type="match status" value="1"/>
</dbReference>
<dbReference type="InterPro" id="IPR001753">
    <property type="entry name" value="Enoyl-CoA_hydra/iso"/>
</dbReference>
<evidence type="ECO:0008006" key="5">
    <source>
        <dbReference type="Google" id="ProtNLM"/>
    </source>
</evidence>
<dbReference type="PANTHER" id="PTHR11941">
    <property type="entry name" value="ENOYL-COA HYDRATASE-RELATED"/>
    <property type="match status" value="1"/>
</dbReference>
<dbReference type="Pfam" id="PF00378">
    <property type="entry name" value="ECH_1"/>
    <property type="match status" value="1"/>
</dbReference>
<comment type="similarity">
    <text evidence="1 2">Belongs to the enoyl-CoA hydratase/isomerase family.</text>
</comment>
<reference evidence="4" key="1">
    <citation type="journal article" date="2019" name="Int. J. Syst. Evol. Microbiol.">
        <title>The Global Catalogue of Microorganisms (GCM) 10K type strain sequencing project: providing services to taxonomists for standard genome sequencing and annotation.</title>
        <authorList>
            <consortium name="The Broad Institute Genomics Platform"/>
            <consortium name="The Broad Institute Genome Sequencing Center for Infectious Disease"/>
            <person name="Wu L."/>
            <person name="Ma J."/>
        </authorList>
    </citation>
    <scope>NUCLEOTIDE SEQUENCE [LARGE SCALE GENOMIC DNA]</scope>
    <source>
        <strain evidence="4">CGMCC 1.15342</strain>
    </source>
</reference>
<dbReference type="PANTHER" id="PTHR11941:SF45">
    <property type="entry name" value="ENOYL-COA DELTA ISOMERASE 1, MITOCHONDRIAL"/>
    <property type="match status" value="1"/>
</dbReference>
<dbReference type="EMBL" id="BMIK01000017">
    <property type="protein sequence ID" value="GGC41849.1"/>
    <property type="molecule type" value="Genomic_DNA"/>
</dbReference>
<keyword evidence="4" id="KW-1185">Reference proteome</keyword>
<dbReference type="SUPFAM" id="SSF52096">
    <property type="entry name" value="ClpP/crotonase"/>
    <property type="match status" value="1"/>
</dbReference>
<accession>A0ABQ1MN16</accession>
<evidence type="ECO:0000256" key="1">
    <source>
        <dbReference type="ARBA" id="ARBA00005254"/>
    </source>
</evidence>
<evidence type="ECO:0000313" key="3">
    <source>
        <dbReference type="EMBL" id="GGC41849.1"/>
    </source>
</evidence>
<dbReference type="RefSeq" id="WP_188752999.1">
    <property type="nucleotide sequence ID" value="NZ_BMIK01000017.1"/>
</dbReference>
<dbReference type="InterPro" id="IPR029045">
    <property type="entry name" value="ClpP/crotonase-like_dom_sf"/>
</dbReference>
<evidence type="ECO:0000256" key="2">
    <source>
        <dbReference type="RuleBase" id="RU003707"/>
    </source>
</evidence>
<gene>
    <name evidence="3" type="ORF">GCM10011386_37480</name>
</gene>
<organism evidence="3 4">
    <name type="scientific">Parapedobacter defluvii</name>
    <dbReference type="NCBI Taxonomy" id="2045106"/>
    <lineage>
        <taxon>Bacteria</taxon>
        <taxon>Pseudomonadati</taxon>
        <taxon>Bacteroidota</taxon>
        <taxon>Sphingobacteriia</taxon>
        <taxon>Sphingobacteriales</taxon>
        <taxon>Sphingobacteriaceae</taxon>
        <taxon>Parapedobacter</taxon>
    </lineage>
</organism>
<proteinExistence type="inferred from homology"/>
<dbReference type="InterPro" id="IPR018376">
    <property type="entry name" value="Enoyl-CoA_hyd/isom_CS"/>
</dbReference>
<sequence length="254" mass="28936">MDFVKVTVDQRISHIYLDRGRSNALDQQMIEELQQTIIEAGGNPAVEGIIFYGKEDFFSAGLDLVALYDYNEEEVRRFWHTFFGFIRTLVAFDKPAVAAISGHSPAGGCVLAICCDYRIMAQGDYVIGLNEIPVGIIVPESIFQLYSFWLGHAPAYRYLLEGKLFNPRDAMEVGLVDEVVDAKSIRTVAERQIGKYTQYERNAWRQSKRNIRQSLITRFEADQTDAIESLLKQWWSPATRAILKAIIDNLKSKK</sequence>
<dbReference type="Gene3D" id="3.90.226.10">
    <property type="entry name" value="2-enoyl-CoA Hydratase, Chain A, domain 1"/>
    <property type="match status" value="1"/>
</dbReference>
<name>A0ABQ1MN16_9SPHI</name>
<dbReference type="CDD" id="cd06558">
    <property type="entry name" value="crotonase-like"/>
    <property type="match status" value="1"/>
</dbReference>
<dbReference type="Proteomes" id="UP000597338">
    <property type="component" value="Unassembled WGS sequence"/>
</dbReference>
<evidence type="ECO:0000313" key="4">
    <source>
        <dbReference type="Proteomes" id="UP000597338"/>
    </source>
</evidence>